<dbReference type="InterPro" id="IPR011006">
    <property type="entry name" value="CheY-like_superfamily"/>
</dbReference>
<dbReference type="InterPro" id="IPR001789">
    <property type="entry name" value="Sig_transdc_resp-reg_receiver"/>
</dbReference>
<dbReference type="EMBL" id="CP045121">
    <property type="protein sequence ID" value="QIN80917.1"/>
    <property type="molecule type" value="Genomic_DNA"/>
</dbReference>
<dbReference type="KEGG" id="rmar:GBA65_19855"/>
<dbReference type="CDD" id="cd06170">
    <property type="entry name" value="LuxR_C_like"/>
    <property type="match status" value="1"/>
</dbReference>
<dbReference type="PROSITE" id="PS50043">
    <property type="entry name" value="HTH_LUXR_2"/>
    <property type="match status" value="1"/>
</dbReference>
<feature type="domain" description="Response regulatory" evidence="5">
    <location>
        <begin position="1"/>
        <end position="120"/>
    </location>
</feature>
<evidence type="ECO:0000259" key="4">
    <source>
        <dbReference type="PROSITE" id="PS50043"/>
    </source>
</evidence>
<dbReference type="AlphaFoldDB" id="A0A6G8Q3M2"/>
<evidence type="ECO:0000256" key="3">
    <source>
        <dbReference type="PROSITE-ProRule" id="PRU00169"/>
    </source>
</evidence>
<keyword evidence="1 3" id="KW-0597">Phosphoprotein</keyword>
<keyword evidence="7" id="KW-1185">Reference proteome</keyword>
<organism evidence="6 7">
    <name type="scientific">Rubrobacter marinus</name>
    <dbReference type="NCBI Taxonomy" id="2653852"/>
    <lineage>
        <taxon>Bacteria</taxon>
        <taxon>Bacillati</taxon>
        <taxon>Actinomycetota</taxon>
        <taxon>Rubrobacteria</taxon>
        <taxon>Rubrobacterales</taxon>
        <taxon>Rubrobacteraceae</taxon>
        <taxon>Rubrobacter</taxon>
    </lineage>
</organism>
<dbReference type="Pfam" id="PF00196">
    <property type="entry name" value="GerE"/>
    <property type="match status" value="1"/>
</dbReference>
<dbReference type="InterPro" id="IPR051015">
    <property type="entry name" value="EvgA-like"/>
</dbReference>
<protein>
    <submittedName>
        <fullName evidence="6">Response regulator</fullName>
    </submittedName>
</protein>
<evidence type="ECO:0000256" key="2">
    <source>
        <dbReference type="ARBA" id="ARBA00023125"/>
    </source>
</evidence>
<evidence type="ECO:0000259" key="5">
    <source>
        <dbReference type="PROSITE" id="PS50110"/>
    </source>
</evidence>
<dbReference type="PANTHER" id="PTHR45566">
    <property type="entry name" value="HTH-TYPE TRANSCRIPTIONAL REGULATOR YHJB-RELATED"/>
    <property type="match status" value="1"/>
</dbReference>
<dbReference type="SUPFAM" id="SSF52172">
    <property type="entry name" value="CheY-like"/>
    <property type="match status" value="1"/>
</dbReference>
<dbReference type="CDD" id="cd17535">
    <property type="entry name" value="REC_NarL-like"/>
    <property type="match status" value="1"/>
</dbReference>
<dbReference type="GO" id="GO:0000160">
    <property type="term" value="P:phosphorelay signal transduction system"/>
    <property type="evidence" value="ECO:0007669"/>
    <property type="project" value="InterPro"/>
</dbReference>
<dbReference type="InterPro" id="IPR058245">
    <property type="entry name" value="NreC/VraR/RcsB-like_REC"/>
</dbReference>
<dbReference type="GO" id="GO:0003677">
    <property type="term" value="F:DNA binding"/>
    <property type="evidence" value="ECO:0007669"/>
    <property type="project" value="UniProtKB-KW"/>
</dbReference>
<proteinExistence type="predicted"/>
<gene>
    <name evidence="6" type="ORF">GBA65_19855</name>
</gene>
<dbReference type="InterPro" id="IPR016032">
    <property type="entry name" value="Sig_transdc_resp-reg_C-effctor"/>
</dbReference>
<dbReference type="SMART" id="SM00421">
    <property type="entry name" value="HTH_LUXR"/>
    <property type="match status" value="1"/>
</dbReference>
<feature type="domain" description="HTH luxR-type" evidence="4">
    <location>
        <begin position="148"/>
        <end position="213"/>
    </location>
</feature>
<feature type="modified residue" description="4-aspartylphosphate" evidence="3">
    <location>
        <position position="55"/>
    </location>
</feature>
<dbReference type="SUPFAM" id="SSF46894">
    <property type="entry name" value="C-terminal effector domain of the bipartite response regulators"/>
    <property type="match status" value="1"/>
</dbReference>
<evidence type="ECO:0000313" key="7">
    <source>
        <dbReference type="Proteomes" id="UP000502706"/>
    </source>
</evidence>
<dbReference type="GO" id="GO:0006355">
    <property type="term" value="P:regulation of DNA-templated transcription"/>
    <property type="evidence" value="ECO:0007669"/>
    <property type="project" value="InterPro"/>
</dbReference>
<keyword evidence="2" id="KW-0238">DNA-binding</keyword>
<dbReference type="PANTHER" id="PTHR45566:SF2">
    <property type="entry name" value="NARL SUBFAMILY"/>
    <property type="match status" value="1"/>
</dbReference>
<dbReference type="Proteomes" id="UP000502706">
    <property type="component" value="Chromosome"/>
</dbReference>
<dbReference type="PRINTS" id="PR00038">
    <property type="entry name" value="HTHLUXR"/>
</dbReference>
<dbReference type="PROSITE" id="PS50110">
    <property type="entry name" value="RESPONSE_REGULATORY"/>
    <property type="match status" value="1"/>
</dbReference>
<dbReference type="Pfam" id="PF00072">
    <property type="entry name" value="Response_reg"/>
    <property type="match status" value="1"/>
</dbReference>
<evidence type="ECO:0000313" key="6">
    <source>
        <dbReference type="EMBL" id="QIN80917.1"/>
    </source>
</evidence>
<accession>A0A6G8Q3M2</accession>
<evidence type="ECO:0000256" key="1">
    <source>
        <dbReference type="ARBA" id="ARBA00022553"/>
    </source>
</evidence>
<reference evidence="6 7" key="1">
    <citation type="submission" date="2019-10" db="EMBL/GenBank/DDBJ databases">
        <title>Rubrobacter sp nov SCSIO 52915 isolated from a deep-sea sediment in the South China Sea.</title>
        <authorList>
            <person name="Chen R.W."/>
        </authorList>
    </citation>
    <scope>NUCLEOTIDE SEQUENCE [LARGE SCALE GENOMIC DNA]</scope>
    <source>
        <strain evidence="6 7">SCSIO 52915</strain>
    </source>
</reference>
<dbReference type="Gene3D" id="3.40.50.2300">
    <property type="match status" value="1"/>
</dbReference>
<name>A0A6G8Q3M2_9ACTN</name>
<dbReference type="SMART" id="SM00448">
    <property type="entry name" value="REC"/>
    <property type="match status" value="1"/>
</dbReference>
<sequence>MLLDDHDSFRQPLAFMLEREPDLAVVAEAGSLADAREALIGLYERGEGLDVAVVDLDLPDGSGTEFISELVRANRRALVLVLSAHSEQGCLARAIEAGAAGILHKSSRIGDITDAVRRLRAGEQLVSPQEVMEAIRLVSRERRESVEARRIIDEITPREKEVLQALADGLGDKEISERLSVSLGTTRTHMANILSKLEVQSRLQALVFALRHGIVRVD</sequence>
<dbReference type="InterPro" id="IPR000792">
    <property type="entry name" value="Tscrpt_reg_LuxR_C"/>
</dbReference>